<name>A0A5Q3QCG8_9PSEU</name>
<dbReference type="GO" id="GO:0009252">
    <property type="term" value="P:peptidoglycan biosynthetic process"/>
    <property type="evidence" value="ECO:0007669"/>
    <property type="project" value="TreeGrafter"/>
</dbReference>
<evidence type="ECO:0000259" key="11">
    <source>
        <dbReference type="Pfam" id="PF00912"/>
    </source>
</evidence>
<dbReference type="GO" id="GO:0030288">
    <property type="term" value="C:outer membrane-bounded periplasmic space"/>
    <property type="evidence" value="ECO:0007669"/>
    <property type="project" value="TreeGrafter"/>
</dbReference>
<gene>
    <name evidence="12" type="ORF">GIY23_18325</name>
</gene>
<evidence type="ECO:0000256" key="6">
    <source>
        <dbReference type="ARBA" id="ARBA00023268"/>
    </source>
</evidence>
<keyword evidence="4" id="KW-0808">Transferase</keyword>
<feature type="region of interest" description="Disordered" evidence="9">
    <location>
        <begin position="589"/>
        <end position="615"/>
    </location>
</feature>
<dbReference type="Pfam" id="PF00905">
    <property type="entry name" value="Transpeptidase"/>
    <property type="match status" value="1"/>
</dbReference>
<organism evidence="12 13">
    <name type="scientific">Allosaccharopolyspora coralli</name>
    <dbReference type="NCBI Taxonomy" id="2665642"/>
    <lineage>
        <taxon>Bacteria</taxon>
        <taxon>Bacillati</taxon>
        <taxon>Actinomycetota</taxon>
        <taxon>Actinomycetes</taxon>
        <taxon>Pseudonocardiales</taxon>
        <taxon>Pseudonocardiaceae</taxon>
        <taxon>Allosaccharopolyspora</taxon>
    </lineage>
</organism>
<dbReference type="KEGG" id="sace:GIY23_18325"/>
<dbReference type="GO" id="GO:0006508">
    <property type="term" value="P:proteolysis"/>
    <property type="evidence" value="ECO:0007669"/>
    <property type="project" value="UniProtKB-KW"/>
</dbReference>
<evidence type="ECO:0000256" key="3">
    <source>
        <dbReference type="ARBA" id="ARBA00022676"/>
    </source>
</evidence>
<dbReference type="AlphaFoldDB" id="A0A5Q3QCG8"/>
<feature type="domain" description="Penicillin-binding protein transpeptidase" evidence="10">
    <location>
        <begin position="364"/>
        <end position="616"/>
    </location>
</feature>
<comment type="catalytic activity">
    <reaction evidence="7">
        <text>Preferential cleavage: (Ac)2-L-Lys-D-Ala-|-D-Ala. Also transpeptidation of peptidyl-alanyl moieties that are N-acyl substituents of D-alanine.</text>
        <dbReference type="EC" id="3.4.16.4"/>
    </reaction>
</comment>
<sequence>MRSGVLLKMFGLCVVAGVLVASLLLPVAVGSGAAVNQTATAMSDTSTSLANKDMPQVSVVTDNAGAPIAYFFDDYRVETKPEQIPDTMKSAITAVEDKRFWDHQGVDWQGTMRALATNVSTGGTAQGASTITQQYVKNYLVHVVARSEVEAHQAKETTIARKLREARIAVELERTMSKEDILAAYLNVVPFGNQTFGVGAAAQTYFGIPPEQLTIAQSALLAAIVNKPGSLNPSTNPEEALQRRNLVIDLMADQGNNIRITERDAEIAKQEPLGVLPELGRPPNGCVGVGDGTTDGFFCSYVTDYLERSGIDMEQLKSGGYTIRTTMDRKATDSAKAAAEAGVPTQTEGIANAMAVVEPGQDKHKVRALVANRDYGNEASKGQTAYDIVSRVQPFGAGSIYKVFTAAAAIAQGVGIYDTISVPETYTSNVYKNGTAPYTVGNADGVDPGPRTLQDALATSPNTGFVALQERVGLNNVVDMASKLGLRFGMNGVNTSGQPLEEGEKSQAQTVNDTNRGAFTLGYTPTSVLELSNVGATIMSSGMYCPPSPIEEVRDRNGNLVPLNEEPCEQVVPPNVANDLAVGMSKDDLPGGTSHQAAQDAGWTRPMIGKTGTTQEHRSAGFLAATPQMAGAVLTYADGDSPEGICDAGGDAPPYLCGKSGGNIFGGKVPARTWYDAMTKIHEGLPVAELPEGSAAPPPPPAPEPPAEQPSPDNGQGAPSEPGGPPNPERPDQANPGRPQNAGRPDR</sequence>
<accession>A0A5Q3QCG8</accession>
<evidence type="ECO:0000256" key="5">
    <source>
        <dbReference type="ARBA" id="ARBA00022801"/>
    </source>
</evidence>
<dbReference type="Proteomes" id="UP000371041">
    <property type="component" value="Chromosome"/>
</dbReference>
<dbReference type="InterPro" id="IPR001460">
    <property type="entry name" value="PCN-bd_Tpept"/>
</dbReference>
<comment type="catalytic activity">
    <reaction evidence="8">
        <text>[GlcNAc-(1-&gt;4)-Mur2Ac(oyl-L-Ala-gamma-D-Glu-L-Lys-D-Ala-D-Ala)](n)-di-trans,octa-cis-undecaprenyl diphosphate + beta-D-GlcNAc-(1-&gt;4)-Mur2Ac(oyl-L-Ala-gamma-D-Glu-L-Lys-D-Ala-D-Ala)-di-trans,octa-cis-undecaprenyl diphosphate = [GlcNAc-(1-&gt;4)-Mur2Ac(oyl-L-Ala-gamma-D-Glu-L-Lys-D-Ala-D-Ala)](n+1)-di-trans,octa-cis-undecaprenyl diphosphate + di-trans,octa-cis-undecaprenyl diphosphate + H(+)</text>
        <dbReference type="Rhea" id="RHEA:23708"/>
        <dbReference type="Rhea" id="RHEA-COMP:9602"/>
        <dbReference type="Rhea" id="RHEA-COMP:9603"/>
        <dbReference type="ChEBI" id="CHEBI:15378"/>
        <dbReference type="ChEBI" id="CHEBI:58405"/>
        <dbReference type="ChEBI" id="CHEBI:60033"/>
        <dbReference type="ChEBI" id="CHEBI:78435"/>
        <dbReference type="EC" id="2.4.99.28"/>
    </reaction>
</comment>
<evidence type="ECO:0000259" key="10">
    <source>
        <dbReference type="Pfam" id="PF00905"/>
    </source>
</evidence>
<dbReference type="GO" id="GO:0008955">
    <property type="term" value="F:peptidoglycan glycosyltransferase activity"/>
    <property type="evidence" value="ECO:0007669"/>
    <property type="project" value="UniProtKB-EC"/>
</dbReference>
<dbReference type="Gene3D" id="3.40.710.10">
    <property type="entry name" value="DD-peptidase/beta-lactamase superfamily"/>
    <property type="match status" value="1"/>
</dbReference>
<evidence type="ECO:0000256" key="8">
    <source>
        <dbReference type="ARBA" id="ARBA00049902"/>
    </source>
</evidence>
<dbReference type="InterPro" id="IPR050396">
    <property type="entry name" value="Glycosyltr_51/Transpeptidase"/>
</dbReference>
<evidence type="ECO:0000313" key="12">
    <source>
        <dbReference type="EMBL" id="QGK72391.1"/>
    </source>
</evidence>
<evidence type="ECO:0000313" key="13">
    <source>
        <dbReference type="Proteomes" id="UP000371041"/>
    </source>
</evidence>
<evidence type="ECO:0000256" key="9">
    <source>
        <dbReference type="SAM" id="MobiDB-lite"/>
    </source>
</evidence>
<evidence type="ECO:0000256" key="4">
    <source>
        <dbReference type="ARBA" id="ARBA00022679"/>
    </source>
</evidence>
<dbReference type="Pfam" id="PF00912">
    <property type="entry name" value="Transgly"/>
    <property type="match status" value="1"/>
</dbReference>
<keyword evidence="6" id="KW-0511">Multifunctional enzyme</keyword>
<dbReference type="GO" id="GO:0009002">
    <property type="term" value="F:serine-type D-Ala-D-Ala carboxypeptidase activity"/>
    <property type="evidence" value="ECO:0007669"/>
    <property type="project" value="UniProtKB-EC"/>
</dbReference>
<reference evidence="13" key="1">
    <citation type="submission" date="2019-11" db="EMBL/GenBank/DDBJ databases">
        <title>The complete genome sequence of Saccharopolyspora sp. E2A.</title>
        <authorList>
            <person name="Zhang G."/>
        </authorList>
    </citation>
    <scope>NUCLEOTIDE SEQUENCE [LARGE SCALE GENOMIC DNA]</scope>
    <source>
        <strain evidence="13">E2A</strain>
    </source>
</reference>
<dbReference type="SUPFAM" id="SSF56601">
    <property type="entry name" value="beta-lactamase/transpeptidase-like"/>
    <property type="match status" value="1"/>
</dbReference>
<keyword evidence="5" id="KW-0378">Hydrolase</keyword>
<dbReference type="InterPro" id="IPR023346">
    <property type="entry name" value="Lysozyme-like_dom_sf"/>
</dbReference>
<protein>
    <submittedName>
        <fullName evidence="12">Penicillin-binding protein</fullName>
    </submittedName>
</protein>
<evidence type="ECO:0000256" key="1">
    <source>
        <dbReference type="ARBA" id="ARBA00022645"/>
    </source>
</evidence>
<keyword evidence="1" id="KW-0121">Carboxypeptidase</keyword>
<dbReference type="PANTHER" id="PTHR32282">
    <property type="entry name" value="BINDING PROTEIN TRANSPEPTIDASE, PUTATIVE-RELATED"/>
    <property type="match status" value="1"/>
</dbReference>
<keyword evidence="3" id="KW-0328">Glycosyltransferase</keyword>
<feature type="region of interest" description="Disordered" evidence="9">
    <location>
        <begin position="689"/>
        <end position="747"/>
    </location>
</feature>
<evidence type="ECO:0000256" key="2">
    <source>
        <dbReference type="ARBA" id="ARBA00022670"/>
    </source>
</evidence>
<proteinExistence type="predicted"/>
<keyword evidence="2" id="KW-0645">Protease</keyword>
<dbReference type="Gene3D" id="1.10.3810.10">
    <property type="entry name" value="Biosynthetic peptidoglycan transglycosylase-like"/>
    <property type="match status" value="1"/>
</dbReference>
<dbReference type="EMBL" id="CP045929">
    <property type="protein sequence ID" value="QGK72391.1"/>
    <property type="molecule type" value="Genomic_DNA"/>
</dbReference>
<dbReference type="GO" id="GO:0008658">
    <property type="term" value="F:penicillin binding"/>
    <property type="evidence" value="ECO:0007669"/>
    <property type="project" value="InterPro"/>
</dbReference>
<dbReference type="PANTHER" id="PTHR32282:SF33">
    <property type="entry name" value="PEPTIDOGLYCAN GLYCOSYLTRANSFERASE"/>
    <property type="match status" value="1"/>
</dbReference>
<evidence type="ECO:0000256" key="7">
    <source>
        <dbReference type="ARBA" id="ARBA00034000"/>
    </source>
</evidence>
<dbReference type="InterPro" id="IPR001264">
    <property type="entry name" value="Glyco_trans_51"/>
</dbReference>
<keyword evidence="13" id="KW-1185">Reference proteome</keyword>
<dbReference type="SUPFAM" id="SSF53955">
    <property type="entry name" value="Lysozyme-like"/>
    <property type="match status" value="1"/>
</dbReference>
<dbReference type="InterPro" id="IPR012338">
    <property type="entry name" value="Beta-lactam/transpept-like"/>
</dbReference>
<dbReference type="InterPro" id="IPR036950">
    <property type="entry name" value="PBP_transglycosylase"/>
</dbReference>
<feature type="domain" description="Glycosyl transferase family 51" evidence="11">
    <location>
        <begin position="74"/>
        <end position="251"/>
    </location>
</feature>
<feature type="compositionally biased region" description="Pro residues" evidence="9">
    <location>
        <begin position="696"/>
        <end position="709"/>
    </location>
</feature>